<dbReference type="RefSeq" id="WP_230552739.1">
    <property type="nucleotide sequence ID" value="NZ_JAJISD010000009.1"/>
</dbReference>
<dbReference type="EMBL" id="JAJISD010000009">
    <property type="protein sequence ID" value="MCC8431443.1"/>
    <property type="molecule type" value="Genomic_DNA"/>
</dbReference>
<keyword evidence="2" id="KW-1185">Reference proteome</keyword>
<dbReference type="Proteomes" id="UP001198862">
    <property type="component" value="Unassembled WGS sequence"/>
</dbReference>
<accession>A0ABS8KZH6</accession>
<organism evidence="1 2">
    <name type="scientific">Reyranella aquatilis</name>
    <dbReference type="NCBI Taxonomy" id="2035356"/>
    <lineage>
        <taxon>Bacteria</taxon>
        <taxon>Pseudomonadati</taxon>
        <taxon>Pseudomonadota</taxon>
        <taxon>Alphaproteobacteria</taxon>
        <taxon>Hyphomicrobiales</taxon>
        <taxon>Reyranellaceae</taxon>
        <taxon>Reyranella</taxon>
    </lineage>
</organism>
<sequence length="132" mass="14198">MADIVEELRALCRAEQGAAGDAAGTIEGDARWRAAAEIEALRRGASASWQPIATAPKDEGPLLLFCPGLAGNAAREVVVGTWRFDANRRSLGYWVSDVGVLDPGFAETGPWIEYSELHPTQWARLPAPPARD</sequence>
<reference evidence="1 2" key="1">
    <citation type="submission" date="2021-11" db="EMBL/GenBank/DDBJ databases">
        <authorList>
            <person name="Lee D.-H."/>
            <person name="Kim S.-B."/>
        </authorList>
    </citation>
    <scope>NUCLEOTIDE SEQUENCE [LARGE SCALE GENOMIC DNA]</scope>
    <source>
        <strain evidence="1 2">KCTC 52223</strain>
    </source>
</reference>
<comment type="caution">
    <text evidence="1">The sequence shown here is derived from an EMBL/GenBank/DDBJ whole genome shotgun (WGS) entry which is preliminary data.</text>
</comment>
<name>A0ABS8KZH6_9HYPH</name>
<evidence type="ECO:0000313" key="2">
    <source>
        <dbReference type="Proteomes" id="UP001198862"/>
    </source>
</evidence>
<proteinExistence type="predicted"/>
<evidence type="ECO:0008006" key="3">
    <source>
        <dbReference type="Google" id="ProtNLM"/>
    </source>
</evidence>
<evidence type="ECO:0000313" key="1">
    <source>
        <dbReference type="EMBL" id="MCC8431443.1"/>
    </source>
</evidence>
<gene>
    <name evidence="1" type="ORF">LJ725_20915</name>
</gene>
<protein>
    <recommendedName>
        <fullName evidence="3">DUF551 domain-containing protein</fullName>
    </recommendedName>
</protein>